<organism evidence="1 2">
    <name type="scientific">Mycobacterium tuberculosis</name>
    <dbReference type="NCBI Taxonomy" id="1773"/>
    <lineage>
        <taxon>Bacteria</taxon>
        <taxon>Bacillati</taxon>
        <taxon>Actinomycetota</taxon>
        <taxon>Actinomycetes</taxon>
        <taxon>Mycobacteriales</taxon>
        <taxon>Mycobacteriaceae</taxon>
        <taxon>Mycobacterium</taxon>
        <taxon>Mycobacterium tuberculosis complex</taxon>
    </lineage>
</organism>
<dbReference type="EMBL" id="CGCX01000751">
    <property type="protein sequence ID" value="CFR82840.1"/>
    <property type="molecule type" value="Genomic_DNA"/>
</dbReference>
<protein>
    <submittedName>
        <fullName evidence="1">Uncharacterized protein</fullName>
    </submittedName>
</protein>
<accession>A0A654U160</accession>
<evidence type="ECO:0000313" key="2">
    <source>
        <dbReference type="Proteomes" id="UP000046680"/>
    </source>
</evidence>
<reference evidence="1 2" key="1">
    <citation type="submission" date="2015-03" db="EMBL/GenBank/DDBJ databases">
        <authorList>
            <consortium name="Pathogen Informatics"/>
        </authorList>
    </citation>
    <scope>NUCLEOTIDE SEQUENCE [LARGE SCALE GENOMIC DNA]</scope>
    <source>
        <strain evidence="1 2">C09601061</strain>
    </source>
</reference>
<gene>
    <name evidence="1" type="ORF">ERS007657_02096</name>
</gene>
<sequence>MTRLRTRYQPAVRAGMTIISVATVQVPIGLSDAIVTSTTSKKSKVR</sequence>
<evidence type="ECO:0000313" key="1">
    <source>
        <dbReference type="EMBL" id="CFR82840.1"/>
    </source>
</evidence>
<proteinExistence type="predicted"/>
<name>A0A654U160_MYCTX</name>
<dbReference type="Proteomes" id="UP000046680">
    <property type="component" value="Unassembled WGS sequence"/>
</dbReference>
<dbReference type="AlphaFoldDB" id="A0A654U160"/>